<name>A0A9N9LYE5_9HELO</name>
<keyword evidence="2 3" id="KW-0040">ANK repeat</keyword>
<proteinExistence type="predicted"/>
<gene>
    <name evidence="4" type="ORF">HYALB_00013771</name>
</gene>
<evidence type="ECO:0000256" key="2">
    <source>
        <dbReference type="ARBA" id="ARBA00023043"/>
    </source>
</evidence>
<protein>
    <recommendedName>
        <fullName evidence="6">Ankyrin</fullName>
    </recommendedName>
</protein>
<feature type="repeat" description="ANK" evidence="3">
    <location>
        <begin position="321"/>
        <end position="349"/>
    </location>
</feature>
<dbReference type="PANTHER" id="PTHR24198">
    <property type="entry name" value="ANKYRIN REPEAT AND PROTEIN KINASE DOMAIN-CONTAINING PROTEIN"/>
    <property type="match status" value="1"/>
</dbReference>
<evidence type="ECO:0000256" key="1">
    <source>
        <dbReference type="ARBA" id="ARBA00022737"/>
    </source>
</evidence>
<dbReference type="Gene3D" id="1.25.40.20">
    <property type="entry name" value="Ankyrin repeat-containing domain"/>
    <property type="match status" value="1"/>
</dbReference>
<dbReference type="PROSITE" id="PS50088">
    <property type="entry name" value="ANK_REPEAT"/>
    <property type="match status" value="1"/>
</dbReference>
<dbReference type="InterPro" id="IPR002110">
    <property type="entry name" value="Ankyrin_rpt"/>
</dbReference>
<reference evidence="4" key="1">
    <citation type="submission" date="2021-07" db="EMBL/GenBank/DDBJ databases">
        <authorList>
            <person name="Durling M."/>
        </authorList>
    </citation>
    <scope>NUCLEOTIDE SEQUENCE</scope>
</reference>
<dbReference type="PANTHER" id="PTHR24198:SF165">
    <property type="entry name" value="ANKYRIN REPEAT-CONTAINING PROTEIN-RELATED"/>
    <property type="match status" value="1"/>
</dbReference>
<dbReference type="AlphaFoldDB" id="A0A9N9LYE5"/>
<dbReference type="OrthoDB" id="366390at2759"/>
<comment type="caution">
    <text evidence="4">The sequence shown here is derived from an EMBL/GenBank/DDBJ whole genome shotgun (WGS) entry which is preliminary data.</text>
</comment>
<evidence type="ECO:0000313" key="5">
    <source>
        <dbReference type="Proteomes" id="UP000701801"/>
    </source>
</evidence>
<dbReference type="Pfam" id="PF12796">
    <property type="entry name" value="Ank_2"/>
    <property type="match status" value="1"/>
</dbReference>
<evidence type="ECO:0000256" key="3">
    <source>
        <dbReference type="PROSITE-ProRule" id="PRU00023"/>
    </source>
</evidence>
<dbReference type="Proteomes" id="UP000701801">
    <property type="component" value="Unassembled WGS sequence"/>
</dbReference>
<evidence type="ECO:0000313" key="4">
    <source>
        <dbReference type="EMBL" id="CAG8980722.1"/>
    </source>
</evidence>
<dbReference type="PROSITE" id="PS50297">
    <property type="entry name" value="ANK_REP_REGION"/>
    <property type="match status" value="1"/>
</dbReference>
<organism evidence="4 5">
    <name type="scientific">Hymenoscyphus albidus</name>
    <dbReference type="NCBI Taxonomy" id="595503"/>
    <lineage>
        <taxon>Eukaryota</taxon>
        <taxon>Fungi</taxon>
        <taxon>Dikarya</taxon>
        <taxon>Ascomycota</taxon>
        <taxon>Pezizomycotina</taxon>
        <taxon>Leotiomycetes</taxon>
        <taxon>Helotiales</taxon>
        <taxon>Helotiaceae</taxon>
        <taxon>Hymenoscyphus</taxon>
    </lineage>
</organism>
<sequence length="589" mass="67644">MKSINTADLQCLIIEQLVLFDVNDIRGPLKMRLVNHFWNRNLTKIMIALSNEASLRPFTRPGRKCVKGLYQRKTLDKIRKGEQWVWKVLLGNVVDGFLARLVAMQGDVQDDDPTGEDMEMKMKAEREKIQKAICRLMTDMGFDWFRIDEVARRVGNKAPKGKKKNNVDCEISKLIVAMLSQGYEDFVQEILGQVKTRGGLNINFETSAFGTPLGAAATLQRKDLAEALLEKGADPMKWSTTEWTAREEAAKKGNIDILRLFYDQKFPAVADAFDDEERDCHRDYDIAMAAAYDPRCFSDVVKFLFEVHEKIEHDGPCEFMSDVELMHRACEHGDDELVELFIEEGADVDELVIWENSQRETLVVKAARLGHLEIVKASLKEFDEFDNYGGNAFKVAAGKNHFDIVFYMLDEFEQRPPDCVEEYSPDTLCQYVNLEQAYHGAVLNRNTEAARTLWRDHDQYKGTRDKRFYYYPYSRAIEMGHGEMIELFLKGVGMDVDEYPRKKGSDGESVANTKTPLIEALRSRKMESIETLLKLGARPIDFGDEDVRERTRIGRMTPETERALEICAKWDNSLAEEKLAELKKELGWE</sequence>
<dbReference type="InterPro" id="IPR036770">
    <property type="entry name" value="Ankyrin_rpt-contain_sf"/>
</dbReference>
<evidence type="ECO:0008006" key="6">
    <source>
        <dbReference type="Google" id="ProtNLM"/>
    </source>
</evidence>
<keyword evidence="1" id="KW-0677">Repeat</keyword>
<accession>A0A9N9LYE5</accession>
<dbReference type="EMBL" id="CAJVRM010000409">
    <property type="protein sequence ID" value="CAG8980722.1"/>
    <property type="molecule type" value="Genomic_DNA"/>
</dbReference>
<keyword evidence="5" id="KW-1185">Reference proteome</keyword>
<dbReference type="SMART" id="SM00248">
    <property type="entry name" value="ANK"/>
    <property type="match status" value="7"/>
</dbReference>
<dbReference type="SUPFAM" id="SSF48403">
    <property type="entry name" value="Ankyrin repeat"/>
    <property type="match status" value="1"/>
</dbReference>